<feature type="transmembrane region" description="Helical" evidence="1">
    <location>
        <begin position="417"/>
        <end position="440"/>
    </location>
</feature>
<dbReference type="Proteomes" id="UP000243217">
    <property type="component" value="Unassembled WGS sequence"/>
</dbReference>
<accession>A0A1W0A9I8</accession>
<dbReference type="AlphaFoldDB" id="A0A1W0A9I8"/>
<feature type="transmembrane region" description="Helical" evidence="1">
    <location>
        <begin position="107"/>
        <end position="128"/>
    </location>
</feature>
<protein>
    <recommendedName>
        <fullName evidence="4">Transmembrane protein</fullName>
    </recommendedName>
</protein>
<sequence length="628" mass="72218">MRGNFTLFSVMYPLRQGEDTTSSTRGRSIYMLFEMNPAYKARPVINTRGSDCFLLCFAKNQQTRILRLSLISSLDMQSKNLSMGRRKVRDVPQATTRQKVYKVHHNYCMFATSLLMSLSIVALPFLAYTSESLPWSSRLLHIPQLDNFTEFNTSTLTYTQKLYNQSTLPQGSTYYPDIECDTFVFRRLLLPQEYTTCGSLLLGLPGVVFYNPTMNSIVCATINTNTSTINERGACLVVRFLSIPIAHECLWITQGDEIDRGNGDGLYTLTFVYSQYLYPPMLWLKFVVRCATFVLIMICLWKDYYHHYFTLADTLTYEGHKINQENTAIWRYHLVAGDPTAILVTNPYIVVAFFIDQWLSAHAIVEMIFRVLEYYSIPNALGAALFLFRMVWFAYGSICLINCILKRTKCEYFFAEVDPTIISIFSVVYIPGLWVILICILSPSKQNEEIELILVGIFYTILVALPPIVYGFFCRSRKKPKSKRIRYNSFRYNSLKNRALFSVVNLLRQSDITPGSSFGGNIYRLFEMNPAYKARPAINARGVDCFLLCYANDQLATMFRLSLISGLDLNIKTSTLAIVPYVEPSKFHVNMIKFHNNNKPEGSLSYYQVHEHTQIMLHRAQIPTVWCI</sequence>
<organism evidence="2 3">
    <name type="scientific">Thraustotheca clavata</name>
    <dbReference type="NCBI Taxonomy" id="74557"/>
    <lineage>
        <taxon>Eukaryota</taxon>
        <taxon>Sar</taxon>
        <taxon>Stramenopiles</taxon>
        <taxon>Oomycota</taxon>
        <taxon>Saprolegniomycetes</taxon>
        <taxon>Saprolegniales</taxon>
        <taxon>Achlyaceae</taxon>
        <taxon>Thraustotheca</taxon>
    </lineage>
</organism>
<feature type="transmembrane region" description="Helical" evidence="1">
    <location>
        <begin position="452"/>
        <end position="473"/>
    </location>
</feature>
<dbReference type="EMBL" id="JNBS01000293">
    <property type="protein sequence ID" value="OQS06905.1"/>
    <property type="molecule type" value="Genomic_DNA"/>
</dbReference>
<feature type="transmembrane region" description="Helical" evidence="1">
    <location>
        <begin position="282"/>
        <end position="301"/>
    </location>
</feature>
<proteinExistence type="predicted"/>
<name>A0A1W0A9I8_9STRA</name>
<keyword evidence="1" id="KW-0472">Membrane</keyword>
<gene>
    <name evidence="2" type="ORF">THRCLA_01066</name>
</gene>
<evidence type="ECO:0000313" key="2">
    <source>
        <dbReference type="EMBL" id="OQS06905.1"/>
    </source>
</evidence>
<evidence type="ECO:0000313" key="3">
    <source>
        <dbReference type="Proteomes" id="UP000243217"/>
    </source>
</evidence>
<keyword evidence="1" id="KW-0812">Transmembrane</keyword>
<feature type="transmembrane region" description="Helical" evidence="1">
    <location>
        <begin position="380"/>
        <end position="405"/>
    </location>
</feature>
<keyword evidence="1" id="KW-1133">Transmembrane helix</keyword>
<feature type="transmembrane region" description="Helical" evidence="1">
    <location>
        <begin position="341"/>
        <end position="360"/>
    </location>
</feature>
<comment type="caution">
    <text evidence="2">The sequence shown here is derived from an EMBL/GenBank/DDBJ whole genome shotgun (WGS) entry which is preliminary data.</text>
</comment>
<dbReference type="OrthoDB" id="71245at2759"/>
<evidence type="ECO:0008006" key="4">
    <source>
        <dbReference type="Google" id="ProtNLM"/>
    </source>
</evidence>
<evidence type="ECO:0000256" key="1">
    <source>
        <dbReference type="SAM" id="Phobius"/>
    </source>
</evidence>
<reference evidence="2 3" key="1">
    <citation type="journal article" date="2014" name="Genome Biol. Evol.">
        <title>The secreted proteins of Achlya hypogyna and Thraustotheca clavata identify the ancestral oomycete secretome and reveal gene acquisitions by horizontal gene transfer.</title>
        <authorList>
            <person name="Misner I."/>
            <person name="Blouin N."/>
            <person name="Leonard G."/>
            <person name="Richards T.A."/>
            <person name="Lane C.E."/>
        </authorList>
    </citation>
    <scope>NUCLEOTIDE SEQUENCE [LARGE SCALE GENOMIC DNA]</scope>
    <source>
        <strain evidence="2 3">ATCC 34112</strain>
    </source>
</reference>
<keyword evidence="3" id="KW-1185">Reference proteome</keyword>